<dbReference type="CDD" id="cd06267">
    <property type="entry name" value="PBP1_LacI_sugar_binding-like"/>
    <property type="match status" value="1"/>
</dbReference>
<dbReference type="PANTHER" id="PTHR30146:SF95">
    <property type="entry name" value="RIBOSE OPERON REPRESSOR"/>
    <property type="match status" value="1"/>
</dbReference>
<dbReference type="Gene3D" id="3.40.50.2300">
    <property type="match status" value="2"/>
</dbReference>
<accession>A0ABT9Z406</accession>
<feature type="domain" description="HTH gntR-type" evidence="5">
    <location>
        <begin position="3"/>
        <end position="71"/>
    </location>
</feature>
<dbReference type="RefSeq" id="WP_307190724.1">
    <property type="nucleotide sequence ID" value="NZ_JAUSTZ010000004.1"/>
</dbReference>
<dbReference type="SMART" id="SM00345">
    <property type="entry name" value="HTH_GNTR"/>
    <property type="match status" value="1"/>
</dbReference>
<dbReference type="InterPro" id="IPR000524">
    <property type="entry name" value="Tscrpt_reg_HTH_GntR"/>
</dbReference>
<protein>
    <submittedName>
        <fullName evidence="6">DNA-binding LacI/PurR family transcriptional regulator</fullName>
    </submittedName>
</protein>
<keyword evidence="3 6" id="KW-0238">DNA-binding</keyword>
<dbReference type="SUPFAM" id="SSF53822">
    <property type="entry name" value="Periplasmic binding protein-like I"/>
    <property type="match status" value="1"/>
</dbReference>
<dbReference type="InterPro" id="IPR036390">
    <property type="entry name" value="WH_DNA-bd_sf"/>
</dbReference>
<evidence type="ECO:0000259" key="5">
    <source>
        <dbReference type="PROSITE" id="PS50949"/>
    </source>
</evidence>
<dbReference type="PROSITE" id="PS50949">
    <property type="entry name" value="HTH_GNTR"/>
    <property type="match status" value="1"/>
</dbReference>
<evidence type="ECO:0000313" key="7">
    <source>
        <dbReference type="Proteomes" id="UP001232245"/>
    </source>
</evidence>
<evidence type="ECO:0000256" key="4">
    <source>
        <dbReference type="ARBA" id="ARBA00023163"/>
    </source>
</evidence>
<proteinExistence type="predicted"/>
<name>A0ABT9Z406_9BACI</name>
<gene>
    <name evidence="6" type="ORF">J2S02_002638</name>
</gene>
<dbReference type="CDD" id="cd07377">
    <property type="entry name" value="WHTH_GntR"/>
    <property type="match status" value="1"/>
</dbReference>
<keyword evidence="2" id="KW-0805">Transcription regulation</keyword>
<comment type="caution">
    <text evidence="6">The sequence shown here is derived from an EMBL/GenBank/DDBJ whole genome shotgun (WGS) entry which is preliminary data.</text>
</comment>
<sequence>MNTPLYEKIYKYIISEIKQGKLTQGDRVPSEKDLAEQFNVSRITSKKALDLLAQNKIIERIRGKGSFVAAQQQKNEEVDDSLPLSRAEDSKLIALIIPDFDNAFGLNLVKAIERTCQQNNINLIIRRTGGRSEEEEKAIRDLVKFGVDGLIIFPVHGEHYNTELLKLVLSEFPLVLVDRYLKGIPASSVCTNNQEASEALTNYLFSLGHKDIAFLSPSPIGTSTIEERLQGFHFAYSKQGLKLNPNFLLLDLISSLPQNIEDALASTKLQADYEAIKQFIVQNPSVTAFIVCEYYLALALKNVLSQLGKSIPRDYSIVCFDCPENLYEKDTFTHIRQHEEEMGKMAVHLLKKQLRGEKIPKHTTINFSLIKGKTTSSISSISNNTIL</sequence>
<evidence type="ECO:0000313" key="6">
    <source>
        <dbReference type="EMBL" id="MDQ0226293.1"/>
    </source>
</evidence>
<dbReference type="GO" id="GO:0003677">
    <property type="term" value="F:DNA binding"/>
    <property type="evidence" value="ECO:0007669"/>
    <property type="project" value="UniProtKB-KW"/>
</dbReference>
<dbReference type="InterPro" id="IPR046335">
    <property type="entry name" value="LacI/GalR-like_sensor"/>
</dbReference>
<dbReference type="EMBL" id="JAUSTZ010000004">
    <property type="protein sequence ID" value="MDQ0226293.1"/>
    <property type="molecule type" value="Genomic_DNA"/>
</dbReference>
<dbReference type="Proteomes" id="UP001232245">
    <property type="component" value="Unassembled WGS sequence"/>
</dbReference>
<organism evidence="6 7">
    <name type="scientific">Metabacillus niabensis</name>
    <dbReference type="NCBI Taxonomy" id="324854"/>
    <lineage>
        <taxon>Bacteria</taxon>
        <taxon>Bacillati</taxon>
        <taxon>Bacillota</taxon>
        <taxon>Bacilli</taxon>
        <taxon>Bacillales</taxon>
        <taxon>Bacillaceae</taxon>
        <taxon>Metabacillus</taxon>
    </lineage>
</organism>
<evidence type="ECO:0000256" key="1">
    <source>
        <dbReference type="ARBA" id="ARBA00022491"/>
    </source>
</evidence>
<dbReference type="Gene3D" id="1.10.10.10">
    <property type="entry name" value="Winged helix-like DNA-binding domain superfamily/Winged helix DNA-binding domain"/>
    <property type="match status" value="1"/>
</dbReference>
<keyword evidence="7" id="KW-1185">Reference proteome</keyword>
<keyword evidence="4" id="KW-0804">Transcription</keyword>
<evidence type="ECO:0000256" key="3">
    <source>
        <dbReference type="ARBA" id="ARBA00023125"/>
    </source>
</evidence>
<dbReference type="SUPFAM" id="SSF46785">
    <property type="entry name" value="Winged helix' DNA-binding domain"/>
    <property type="match status" value="1"/>
</dbReference>
<dbReference type="InterPro" id="IPR028082">
    <property type="entry name" value="Peripla_BP_I"/>
</dbReference>
<dbReference type="InterPro" id="IPR036388">
    <property type="entry name" value="WH-like_DNA-bd_sf"/>
</dbReference>
<keyword evidence="1" id="KW-0678">Repressor</keyword>
<dbReference type="Pfam" id="PF13377">
    <property type="entry name" value="Peripla_BP_3"/>
    <property type="match status" value="1"/>
</dbReference>
<dbReference type="Pfam" id="PF00392">
    <property type="entry name" value="GntR"/>
    <property type="match status" value="1"/>
</dbReference>
<evidence type="ECO:0000256" key="2">
    <source>
        <dbReference type="ARBA" id="ARBA00023015"/>
    </source>
</evidence>
<dbReference type="PANTHER" id="PTHR30146">
    <property type="entry name" value="LACI-RELATED TRANSCRIPTIONAL REPRESSOR"/>
    <property type="match status" value="1"/>
</dbReference>
<reference evidence="6 7" key="1">
    <citation type="submission" date="2023-07" db="EMBL/GenBank/DDBJ databases">
        <title>Genomic Encyclopedia of Type Strains, Phase IV (KMG-IV): sequencing the most valuable type-strain genomes for metagenomic binning, comparative biology and taxonomic classification.</title>
        <authorList>
            <person name="Goeker M."/>
        </authorList>
    </citation>
    <scope>NUCLEOTIDE SEQUENCE [LARGE SCALE GENOMIC DNA]</scope>
    <source>
        <strain evidence="6 7">DSM 17723</strain>
    </source>
</reference>
<dbReference type="PRINTS" id="PR00035">
    <property type="entry name" value="HTHGNTR"/>
</dbReference>